<evidence type="ECO:0000259" key="8">
    <source>
        <dbReference type="PROSITE" id="PS50966"/>
    </source>
</evidence>
<feature type="compositionally biased region" description="Polar residues" evidence="7">
    <location>
        <begin position="178"/>
        <end position="188"/>
    </location>
</feature>
<evidence type="ECO:0000313" key="9">
    <source>
        <dbReference type="EMBL" id="KAK1278009.1"/>
    </source>
</evidence>
<evidence type="ECO:0000256" key="1">
    <source>
        <dbReference type="ARBA" id="ARBA00005889"/>
    </source>
</evidence>
<comment type="subcellular location">
    <subcellularLocation>
        <location evidence="6">Nucleus</location>
    </subcellularLocation>
</comment>
<dbReference type="PROSITE" id="PS50966">
    <property type="entry name" value="ZF_SWIM"/>
    <property type="match status" value="1"/>
</dbReference>
<evidence type="ECO:0000256" key="7">
    <source>
        <dbReference type="SAM" id="MobiDB-lite"/>
    </source>
</evidence>
<dbReference type="Proteomes" id="UP001179952">
    <property type="component" value="Unassembled WGS sequence"/>
</dbReference>
<evidence type="ECO:0000256" key="2">
    <source>
        <dbReference type="ARBA" id="ARBA00022723"/>
    </source>
</evidence>
<dbReference type="GO" id="GO:0005634">
    <property type="term" value="C:nucleus"/>
    <property type="evidence" value="ECO:0007669"/>
    <property type="project" value="UniProtKB-SubCell"/>
</dbReference>
<keyword evidence="10" id="KW-1185">Reference proteome</keyword>
<dbReference type="InterPro" id="IPR007527">
    <property type="entry name" value="Znf_SWIM"/>
</dbReference>
<feature type="region of interest" description="Disordered" evidence="7">
    <location>
        <begin position="178"/>
        <end position="226"/>
    </location>
</feature>
<reference evidence="9" key="1">
    <citation type="journal article" date="2023" name="Nat. Commun.">
        <title>Diploid and tetraploid genomes of Acorus and the evolution of monocots.</title>
        <authorList>
            <person name="Ma L."/>
            <person name="Liu K.W."/>
            <person name="Li Z."/>
            <person name="Hsiao Y.Y."/>
            <person name="Qi Y."/>
            <person name="Fu T."/>
            <person name="Tang G.D."/>
            <person name="Zhang D."/>
            <person name="Sun W.H."/>
            <person name="Liu D.K."/>
            <person name="Li Y."/>
            <person name="Chen G.Z."/>
            <person name="Liu X.D."/>
            <person name="Liao X.Y."/>
            <person name="Jiang Y.T."/>
            <person name="Yu X."/>
            <person name="Hao Y."/>
            <person name="Huang J."/>
            <person name="Zhao X.W."/>
            <person name="Ke S."/>
            <person name="Chen Y.Y."/>
            <person name="Wu W.L."/>
            <person name="Hsu J.L."/>
            <person name="Lin Y.F."/>
            <person name="Huang M.D."/>
            <person name="Li C.Y."/>
            <person name="Huang L."/>
            <person name="Wang Z.W."/>
            <person name="Zhao X."/>
            <person name="Zhong W.Y."/>
            <person name="Peng D.H."/>
            <person name="Ahmad S."/>
            <person name="Lan S."/>
            <person name="Zhang J.S."/>
            <person name="Tsai W.C."/>
            <person name="Van de Peer Y."/>
            <person name="Liu Z.J."/>
        </authorList>
    </citation>
    <scope>NUCLEOTIDE SEQUENCE</scope>
    <source>
        <strain evidence="9">SCP</strain>
    </source>
</reference>
<keyword evidence="3 5" id="KW-0863">Zinc-finger</keyword>
<protein>
    <recommendedName>
        <fullName evidence="6">Protein FAR1-RELATED SEQUENCE</fullName>
    </recommendedName>
</protein>
<feature type="compositionally biased region" description="Basic and acidic residues" evidence="7">
    <location>
        <begin position="213"/>
        <end position="226"/>
    </location>
</feature>
<dbReference type="PANTHER" id="PTHR31669:SF251">
    <property type="entry name" value="PROTEIN FAR1-RELATED SEQUENCE"/>
    <property type="match status" value="1"/>
</dbReference>
<gene>
    <name evidence="9" type="ORF">QJS04_geneDACA014423</name>
</gene>
<proteinExistence type="inferred from homology"/>
<comment type="similarity">
    <text evidence="1 6">Belongs to the FHY3/FAR1 family.</text>
</comment>
<organism evidence="9 10">
    <name type="scientific">Acorus gramineus</name>
    <name type="common">Dwarf sweet flag</name>
    <dbReference type="NCBI Taxonomy" id="55184"/>
    <lineage>
        <taxon>Eukaryota</taxon>
        <taxon>Viridiplantae</taxon>
        <taxon>Streptophyta</taxon>
        <taxon>Embryophyta</taxon>
        <taxon>Tracheophyta</taxon>
        <taxon>Spermatophyta</taxon>
        <taxon>Magnoliopsida</taxon>
        <taxon>Liliopsida</taxon>
        <taxon>Acoraceae</taxon>
        <taxon>Acorus</taxon>
    </lineage>
</organism>
<evidence type="ECO:0000313" key="10">
    <source>
        <dbReference type="Proteomes" id="UP001179952"/>
    </source>
</evidence>
<evidence type="ECO:0000256" key="3">
    <source>
        <dbReference type="ARBA" id="ARBA00022771"/>
    </source>
</evidence>
<sequence length="226" mass="25455">MQMAKRYTRKIFDMFQKEVLSSMQYGTMLKYSEGHTQVYIVKRAGDSIKFREVLYNPSDHVITCSCKKFENKGIPCSHIIIVLRNNFIDCLPEYLILERWTTTAKSKIVYDEFGVELQGHSASSTWKGKKHLEIARGFTECLNDAPIEVCNAAKEMLNDLQNMKASYGACGSNNPLQSRSTSIPSSVNVYPPNISKTKGSGKRLKGGGGRNSNGRDGKEENLQHMR</sequence>
<dbReference type="InterPro" id="IPR006564">
    <property type="entry name" value="Znf_PMZ"/>
</dbReference>
<feature type="domain" description="SWIM-type" evidence="8">
    <location>
        <begin position="51"/>
        <end position="87"/>
    </location>
</feature>
<name>A0AAV9BN02_ACOGR</name>
<dbReference type="GO" id="GO:0008270">
    <property type="term" value="F:zinc ion binding"/>
    <property type="evidence" value="ECO:0007669"/>
    <property type="project" value="UniProtKB-UniRule"/>
</dbReference>
<comment type="function">
    <text evidence="6">Putative transcription activator involved in regulating light control of development.</text>
</comment>
<evidence type="ECO:0000256" key="6">
    <source>
        <dbReference type="RuleBase" id="RU367018"/>
    </source>
</evidence>
<reference evidence="9" key="2">
    <citation type="submission" date="2023-06" db="EMBL/GenBank/DDBJ databases">
        <authorList>
            <person name="Ma L."/>
            <person name="Liu K.-W."/>
            <person name="Li Z."/>
            <person name="Hsiao Y.-Y."/>
            <person name="Qi Y."/>
            <person name="Fu T."/>
            <person name="Tang G."/>
            <person name="Zhang D."/>
            <person name="Sun W.-H."/>
            <person name="Liu D.-K."/>
            <person name="Li Y."/>
            <person name="Chen G.-Z."/>
            <person name="Liu X.-D."/>
            <person name="Liao X.-Y."/>
            <person name="Jiang Y.-T."/>
            <person name="Yu X."/>
            <person name="Hao Y."/>
            <person name="Huang J."/>
            <person name="Zhao X.-W."/>
            <person name="Ke S."/>
            <person name="Chen Y.-Y."/>
            <person name="Wu W.-L."/>
            <person name="Hsu J.-L."/>
            <person name="Lin Y.-F."/>
            <person name="Huang M.-D."/>
            <person name="Li C.-Y."/>
            <person name="Huang L."/>
            <person name="Wang Z.-W."/>
            <person name="Zhao X."/>
            <person name="Zhong W.-Y."/>
            <person name="Peng D.-H."/>
            <person name="Ahmad S."/>
            <person name="Lan S."/>
            <person name="Zhang J.-S."/>
            <person name="Tsai W.-C."/>
            <person name="Van De Peer Y."/>
            <person name="Liu Z.-J."/>
        </authorList>
    </citation>
    <scope>NUCLEOTIDE SEQUENCE</scope>
    <source>
        <strain evidence="9">SCP</strain>
        <tissue evidence="9">Leaves</tissue>
    </source>
</reference>
<comment type="caution">
    <text evidence="9">The sequence shown here is derived from an EMBL/GenBank/DDBJ whole genome shotgun (WGS) entry which is preliminary data.</text>
</comment>
<dbReference type="InterPro" id="IPR031052">
    <property type="entry name" value="FHY3/FAR1"/>
</dbReference>
<evidence type="ECO:0000256" key="5">
    <source>
        <dbReference type="PROSITE-ProRule" id="PRU00325"/>
    </source>
</evidence>
<keyword evidence="6" id="KW-0539">Nucleus</keyword>
<dbReference type="EMBL" id="JAUJYN010000002">
    <property type="protein sequence ID" value="KAK1278009.1"/>
    <property type="molecule type" value="Genomic_DNA"/>
</dbReference>
<dbReference type="Pfam" id="PF04434">
    <property type="entry name" value="SWIM"/>
    <property type="match status" value="1"/>
</dbReference>
<dbReference type="AlphaFoldDB" id="A0AAV9BN02"/>
<keyword evidence="4 6" id="KW-0862">Zinc</keyword>
<dbReference type="GO" id="GO:0006355">
    <property type="term" value="P:regulation of DNA-templated transcription"/>
    <property type="evidence" value="ECO:0007669"/>
    <property type="project" value="UniProtKB-UniRule"/>
</dbReference>
<dbReference type="SMART" id="SM00575">
    <property type="entry name" value="ZnF_PMZ"/>
    <property type="match status" value="1"/>
</dbReference>
<keyword evidence="2 6" id="KW-0479">Metal-binding</keyword>
<evidence type="ECO:0000256" key="4">
    <source>
        <dbReference type="ARBA" id="ARBA00022833"/>
    </source>
</evidence>
<accession>A0AAV9BN02</accession>
<dbReference type="PANTHER" id="PTHR31669">
    <property type="entry name" value="PROTEIN FAR1-RELATED SEQUENCE 10-RELATED"/>
    <property type="match status" value="1"/>
</dbReference>